<organism evidence="1 2">
    <name type="scientific">Nocardiopsis ansamitocini</name>
    <dbReference type="NCBI Taxonomy" id="1670832"/>
    <lineage>
        <taxon>Bacteria</taxon>
        <taxon>Bacillati</taxon>
        <taxon>Actinomycetota</taxon>
        <taxon>Actinomycetes</taxon>
        <taxon>Streptosporangiales</taxon>
        <taxon>Nocardiopsidaceae</taxon>
        <taxon>Nocardiopsis</taxon>
    </lineage>
</organism>
<sequence>MWMEEHSMAQPTESGTRSTGRQWAVMGVALAVVVLLVGGALAVNTILPGTKPVPVGAEVVLEEDAQRRISLTLAEGGWVRDFDAERFTNEAQLFVRGPLRLQVVPVTLAGGTTADAARLWKGMGDILRTKAPGTRLATPSPITSDQGVEGLTGAVRGGGHEAVAVLYPAPDGEAAVQMLLSAQEHSTDVEEVLGAASRSVVFADKKEDA</sequence>
<name>A0A9W6PAS7_9ACTN</name>
<evidence type="ECO:0000313" key="1">
    <source>
        <dbReference type="EMBL" id="GLU50142.1"/>
    </source>
</evidence>
<evidence type="ECO:0000313" key="2">
    <source>
        <dbReference type="Proteomes" id="UP001165092"/>
    </source>
</evidence>
<reference evidence="1" key="1">
    <citation type="submission" date="2023-02" db="EMBL/GenBank/DDBJ databases">
        <title>Nocardiopsis ansamitocini NBRC 112285.</title>
        <authorList>
            <person name="Ichikawa N."/>
            <person name="Sato H."/>
            <person name="Tonouchi N."/>
        </authorList>
    </citation>
    <scope>NUCLEOTIDE SEQUENCE</scope>
    <source>
        <strain evidence="1">NBRC 112285</strain>
    </source>
</reference>
<gene>
    <name evidence="1" type="ORF">Nans01_44930</name>
</gene>
<proteinExistence type="predicted"/>
<protein>
    <submittedName>
        <fullName evidence="1">Uncharacterized protein</fullName>
    </submittedName>
</protein>
<keyword evidence="2" id="KW-1185">Reference proteome</keyword>
<accession>A0A9W6PAS7</accession>
<dbReference type="AlphaFoldDB" id="A0A9W6PAS7"/>
<comment type="caution">
    <text evidence="1">The sequence shown here is derived from an EMBL/GenBank/DDBJ whole genome shotgun (WGS) entry which is preliminary data.</text>
</comment>
<dbReference type="EMBL" id="BSQG01000011">
    <property type="protein sequence ID" value="GLU50142.1"/>
    <property type="molecule type" value="Genomic_DNA"/>
</dbReference>
<dbReference type="Proteomes" id="UP001165092">
    <property type="component" value="Unassembled WGS sequence"/>
</dbReference>